<feature type="compositionally biased region" description="Pro residues" evidence="1">
    <location>
        <begin position="243"/>
        <end position="254"/>
    </location>
</feature>
<name>A0A2L0F056_SORCE</name>
<protein>
    <submittedName>
        <fullName evidence="2">Uncharacterized protein</fullName>
    </submittedName>
</protein>
<dbReference type="InterPro" id="IPR016084">
    <property type="entry name" value="Haem_Oase-like_multi-hlx"/>
</dbReference>
<evidence type="ECO:0000313" key="2">
    <source>
        <dbReference type="EMBL" id="AUX44859.1"/>
    </source>
</evidence>
<dbReference type="Gene3D" id="1.20.910.10">
    <property type="entry name" value="Heme oxygenase-like"/>
    <property type="match status" value="1"/>
</dbReference>
<organism evidence="2 3">
    <name type="scientific">Sorangium cellulosum</name>
    <name type="common">Polyangium cellulosum</name>
    <dbReference type="NCBI Taxonomy" id="56"/>
    <lineage>
        <taxon>Bacteria</taxon>
        <taxon>Pseudomonadati</taxon>
        <taxon>Myxococcota</taxon>
        <taxon>Polyangia</taxon>
        <taxon>Polyangiales</taxon>
        <taxon>Polyangiaceae</taxon>
        <taxon>Sorangium</taxon>
    </lineage>
</organism>
<dbReference type="RefSeq" id="WP_104983325.1">
    <property type="nucleotide sequence ID" value="NZ_CP012673.1"/>
</dbReference>
<reference evidence="2 3" key="1">
    <citation type="submission" date="2015-09" db="EMBL/GenBank/DDBJ databases">
        <title>Sorangium comparison.</title>
        <authorList>
            <person name="Zaburannyi N."/>
            <person name="Bunk B."/>
            <person name="Overmann J."/>
            <person name="Mueller R."/>
        </authorList>
    </citation>
    <scope>NUCLEOTIDE SEQUENCE [LARGE SCALE GENOMIC DNA]</scope>
    <source>
        <strain evidence="2 3">So ce26</strain>
    </source>
</reference>
<proteinExistence type="predicted"/>
<gene>
    <name evidence="2" type="ORF">SOCE26_063290</name>
</gene>
<dbReference type="AlphaFoldDB" id="A0A2L0F056"/>
<sequence length="510" mass="58872">MKHVIELIEQKKREIAAHPFYRWMANGPTPLETRFDFAPLLANFIMAFSDMNRWFMRYPAPAGALERAINRHTREDETHSRLFLEDWRKLGLDRRLGWSASDMIGWYYAGAETDVFREYGMEIMQMCTLNEDPLVRFAVMQSIEAWGHVFFTASSGAADALTQRSGVEYRYFGPYHLRRELGHLLFENQLFEQAELDEGRRARASALVRRLFDMILVESDRLLRYAERVARDDEPPSTLRSPAAPPRAPRPDPGPSAGTAGRRRSERVAPEQAPVQQVLEQRKRASAEHPLFAWMRARDGQDPEEKLRRIALFWTPDCMGYRDLNVHALAYRRPADRLERAINRWALDLQSHHELYLRDWIELDMDRRLGWSASDTLEFYCASKHSEAQRRNMSSFVKLAFAYPEPVLRFWLMEALEASGEAFFENTRALARRVEAERPLRLDYLADRHALSHPALEPDDEADAVAFKAEALGENGREVAVGMINTVFDCLEVQFSLSLELSESKAASTA</sequence>
<feature type="region of interest" description="Disordered" evidence="1">
    <location>
        <begin position="231"/>
        <end position="277"/>
    </location>
</feature>
<dbReference type="EMBL" id="CP012673">
    <property type="protein sequence ID" value="AUX44859.1"/>
    <property type="molecule type" value="Genomic_DNA"/>
</dbReference>
<evidence type="ECO:0000256" key="1">
    <source>
        <dbReference type="SAM" id="MobiDB-lite"/>
    </source>
</evidence>
<dbReference type="OrthoDB" id="4653716at2"/>
<dbReference type="Proteomes" id="UP000238348">
    <property type="component" value="Chromosome"/>
</dbReference>
<evidence type="ECO:0000313" key="3">
    <source>
        <dbReference type="Proteomes" id="UP000238348"/>
    </source>
</evidence>
<accession>A0A2L0F056</accession>